<proteinExistence type="predicted"/>
<reference evidence="4 5" key="1">
    <citation type="submission" date="2018-08" db="EMBL/GenBank/DDBJ databases">
        <title>Draft genome sequence of Pseudoalteromonas donghaensis HJ51.</title>
        <authorList>
            <person name="Oh J."/>
            <person name="Roh D."/>
        </authorList>
    </citation>
    <scope>NUCLEOTIDE SEQUENCE [LARGE SCALE GENOMIC DNA]</scope>
    <source>
        <strain evidence="4 5">HJ51</strain>
    </source>
</reference>
<dbReference type="PANTHER" id="PTHR43072:SF23">
    <property type="entry name" value="UPF0039 PROTEIN C11D3.02C"/>
    <property type="match status" value="1"/>
</dbReference>
<feature type="domain" description="N-acetyltransferase" evidence="3">
    <location>
        <begin position="1"/>
        <end position="159"/>
    </location>
</feature>
<keyword evidence="1" id="KW-0808">Transferase</keyword>
<sequence length="170" mass="19283">MTIRTATEHDLTQIVAIYNETIPGRMVTADTEEVTVAERQAWFAAHTEQRPIFVYEQNSKVLAWLSYKSFYGRPAYDGTVEISIYITSNAQGQGLGKTLLSFAEEHAKTLNIKVLLAFIFSHNLPSIKLFNRFDYQVWGELPEVAIMDDKAYSLVILGKHLDLKVIKKAV</sequence>
<dbReference type="PROSITE" id="PS51186">
    <property type="entry name" value="GNAT"/>
    <property type="match status" value="1"/>
</dbReference>
<dbReference type="CDD" id="cd04301">
    <property type="entry name" value="NAT_SF"/>
    <property type="match status" value="1"/>
</dbReference>
<dbReference type="GeneID" id="99504368"/>
<evidence type="ECO:0000256" key="1">
    <source>
        <dbReference type="ARBA" id="ARBA00022679"/>
    </source>
</evidence>
<dbReference type="AlphaFoldDB" id="A0AAD0RXH9"/>
<dbReference type="RefSeq" id="WP_036971153.1">
    <property type="nucleotide sequence ID" value="NZ_CP032090.1"/>
</dbReference>
<dbReference type="KEGG" id="pdj:D0907_02780"/>
<organism evidence="4 5">
    <name type="scientific">Pseudoalteromonas lipolytica</name>
    <dbReference type="NCBI Taxonomy" id="570156"/>
    <lineage>
        <taxon>Bacteria</taxon>
        <taxon>Pseudomonadati</taxon>
        <taxon>Pseudomonadota</taxon>
        <taxon>Gammaproteobacteria</taxon>
        <taxon>Alteromonadales</taxon>
        <taxon>Pseudoalteromonadaceae</taxon>
        <taxon>Pseudoalteromonas</taxon>
    </lineage>
</organism>
<evidence type="ECO:0000313" key="5">
    <source>
        <dbReference type="Proteomes" id="UP000264605"/>
    </source>
</evidence>
<evidence type="ECO:0000256" key="2">
    <source>
        <dbReference type="ARBA" id="ARBA00023315"/>
    </source>
</evidence>
<dbReference type="GO" id="GO:0016747">
    <property type="term" value="F:acyltransferase activity, transferring groups other than amino-acyl groups"/>
    <property type="evidence" value="ECO:0007669"/>
    <property type="project" value="InterPro"/>
</dbReference>
<dbReference type="Proteomes" id="UP000264605">
    <property type="component" value="Chromosome"/>
</dbReference>
<protein>
    <submittedName>
        <fullName evidence="4">N-acetyltransferase</fullName>
    </submittedName>
</protein>
<dbReference type="Gene3D" id="3.40.630.30">
    <property type="match status" value="1"/>
</dbReference>
<dbReference type="InterPro" id="IPR000182">
    <property type="entry name" value="GNAT_dom"/>
</dbReference>
<name>A0AAD0RXH9_9GAMM</name>
<gene>
    <name evidence="4" type="ORF">D0907_02780</name>
</gene>
<dbReference type="PANTHER" id="PTHR43072">
    <property type="entry name" value="N-ACETYLTRANSFERASE"/>
    <property type="match status" value="1"/>
</dbReference>
<accession>A0AAD0RXH9</accession>
<dbReference type="SUPFAM" id="SSF55729">
    <property type="entry name" value="Acyl-CoA N-acyltransferases (Nat)"/>
    <property type="match status" value="1"/>
</dbReference>
<keyword evidence="2" id="KW-0012">Acyltransferase</keyword>
<evidence type="ECO:0000313" key="4">
    <source>
        <dbReference type="EMBL" id="AXV64276.1"/>
    </source>
</evidence>
<dbReference type="EMBL" id="CP032090">
    <property type="protein sequence ID" value="AXV64276.1"/>
    <property type="molecule type" value="Genomic_DNA"/>
</dbReference>
<dbReference type="InterPro" id="IPR016181">
    <property type="entry name" value="Acyl_CoA_acyltransferase"/>
</dbReference>
<evidence type="ECO:0000259" key="3">
    <source>
        <dbReference type="PROSITE" id="PS51186"/>
    </source>
</evidence>
<dbReference type="Pfam" id="PF00583">
    <property type="entry name" value="Acetyltransf_1"/>
    <property type="match status" value="1"/>
</dbReference>